<gene>
    <name evidence="2" type="ORF">GXM_04601</name>
</gene>
<evidence type="ECO:0000256" key="1">
    <source>
        <dbReference type="SAM" id="MobiDB-lite"/>
    </source>
</evidence>
<reference evidence="2 3" key="1">
    <citation type="submission" date="2019-10" db="EMBL/GenBank/DDBJ databases">
        <title>Genomic and transcriptomic insights into the perfect genentic adaptation of a filamentous nitrogen-fixing cyanobacterium to rice fields.</title>
        <authorList>
            <person name="Chen Z."/>
        </authorList>
    </citation>
    <scope>NUCLEOTIDE SEQUENCE [LARGE SCALE GENOMIC DNA]</scope>
    <source>
        <strain evidence="2">CCNUC1</strain>
    </source>
</reference>
<evidence type="ECO:0000313" key="3">
    <source>
        <dbReference type="Proteomes" id="UP000326678"/>
    </source>
</evidence>
<protein>
    <submittedName>
        <fullName evidence="2">Uncharacterized protein</fullName>
    </submittedName>
</protein>
<keyword evidence="3" id="KW-1185">Reference proteome</keyword>
<sequence length="38" mass="4217">MSSQEQNSNQAFKQTKATGTKKKKPQPPADIKKPSKTE</sequence>
<dbReference type="AlphaFoldDB" id="A0A5P8W3A5"/>
<dbReference type="Proteomes" id="UP000326678">
    <property type="component" value="Chromosome Gxm1"/>
</dbReference>
<feature type="region of interest" description="Disordered" evidence="1">
    <location>
        <begin position="1"/>
        <end position="38"/>
    </location>
</feature>
<proteinExistence type="predicted"/>
<organism evidence="2 3">
    <name type="scientific">Nostoc sphaeroides CCNUC1</name>
    <dbReference type="NCBI Taxonomy" id="2653204"/>
    <lineage>
        <taxon>Bacteria</taxon>
        <taxon>Bacillati</taxon>
        <taxon>Cyanobacteriota</taxon>
        <taxon>Cyanophyceae</taxon>
        <taxon>Nostocales</taxon>
        <taxon>Nostocaceae</taxon>
        <taxon>Nostoc</taxon>
    </lineage>
</organism>
<name>A0A5P8W3A5_9NOSO</name>
<evidence type="ECO:0000313" key="2">
    <source>
        <dbReference type="EMBL" id="QFS47120.1"/>
    </source>
</evidence>
<dbReference type="KEGG" id="nsh:GXM_04601"/>
<dbReference type="EMBL" id="CP045226">
    <property type="protein sequence ID" value="QFS47120.1"/>
    <property type="molecule type" value="Genomic_DNA"/>
</dbReference>
<accession>A0A5P8W3A5</accession>